<organism evidence="2 3">
    <name type="scientific">Brassica napus</name>
    <name type="common">Rape</name>
    <dbReference type="NCBI Taxonomy" id="3708"/>
    <lineage>
        <taxon>Eukaryota</taxon>
        <taxon>Viridiplantae</taxon>
        <taxon>Streptophyta</taxon>
        <taxon>Embryophyta</taxon>
        <taxon>Tracheophyta</taxon>
        <taxon>Spermatophyta</taxon>
        <taxon>Magnoliopsida</taxon>
        <taxon>eudicotyledons</taxon>
        <taxon>Gunneridae</taxon>
        <taxon>Pentapetalae</taxon>
        <taxon>rosids</taxon>
        <taxon>malvids</taxon>
        <taxon>Brassicales</taxon>
        <taxon>Brassicaceae</taxon>
        <taxon>Brassiceae</taxon>
        <taxon>Brassica</taxon>
    </lineage>
</organism>
<dbReference type="PANTHER" id="PTHR37731">
    <property type="entry name" value="PEPTIDE TRANSPORTER FAMILY PROTEIN"/>
    <property type="match status" value="1"/>
</dbReference>
<protein>
    <submittedName>
        <fullName evidence="2">Uncharacterized protein</fullName>
    </submittedName>
</protein>
<feature type="compositionally biased region" description="Low complexity" evidence="1">
    <location>
        <begin position="235"/>
        <end position="246"/>
    </location>
</feature>
<feature type="region of interest" description="Disordered" evidence="1">
    <location>
        <begin position="119"/>
        <end position="145"/>
    </location>
</feature>
<feature type="compositionally biased region" description="Polar residues" evidence="1">
    <location>
        <begin position="216"/>
        <end position="226"/>
    </location>
</feature>
<dbReference type="Proteomes" id="UP000824890">
    <property type="component" value="Unassembled WGS sequence"/>
</dbReference>
<gene>
    <name evidence="2" type="ORF">HID58_068646</name>
</gene>
<comment type="caution">
    <text evidence="2">The sequence shown here is derived from an EMBL/GenBank/DDBJ whole genome shotgun (WGS) entry which is preliminary data.</text>
</comment>
<feature type="region of interest" description="Disordered" evidence="1">
    <location>
        <begin position="216"/>
        <end position="254"/>
    </location>
</feature>
<evidence type="ECO:0000313" key="3">
    <source>
        <dbReference type="Proteomes" id="UP000824890"/>
    </source>
</evidence>
<dbReference type="PANTHER" id="PTHR37731:SF1">
    <property type="entry name" value="PEPTIDE TRANSPORTER FAMILY PROTEIN"/>
    <property type="match status" value="1"/>
</dbReference>
<reference evidence="2 3" key="1">
    <citation type="submission" date="2021-05" db="EMBL/GenBank/DDBJ databases">
        <title>Genome Assembly of Synthetic Allotetraploid Brassica napus Reveals Homoeologous Exchanges between Subgenomes.</title>
        <authorList>
            <person name="Davis J.T."/>
        </authorList>
    </citation>
    <scope>NUCLEOTIDE SEQUENCE [LARGE SCALE GENOMIC DNA]</scope>
    <source>
        <strain evidence="3">cv. Da-Ae</strain>
        <tissue evidence="2">Seedling</tissue>
    </source>
</reference>
<sequence>MASSRSLASSYTFDDKDLDDADLWAVIDSAAAALAQNTTTSSSTVVGKSPKPLAVRYPNFNSPPTPVSNAPPPSKLLQATNHIPRSYEESPRPSKIARSRVFSEVNSESNPMALVTTSHRSSNLVNNSTKFSSPESYSSPRPNNVARSSVFSEVNSESPMALVTTSHRSSNPVNHSAKFSSPESYSVARSSVLSEVNSESPMALVTMANRNLTPVNHSTKFSSPESYLSPGIRKSTSLSEVSPPSSCVKNDPVNEMRHSLSGSFPSATLFKEYQNTAMAILEKSDYTMISGKAYIKKSGWRKISFYFNVSYEIRDKNIEFDENRNVQRAEFIVRAIMQGGRFADGWGSCERREKKFLKPNHDIPSTAETRAKNRACQESVNIEKAQLGFHDDQTSSTVFPDFITTKLNNQIKIDKVYKYQVYDSVGPNSNSLMKRKQY</sequence>
<evidence type="ECO:0000256" key="1">
    <source>
        <dbReference type="SAM" id="MobiDB-lite"/>
    </source>
</evidence>
<proteinExistence type="predicted"/>
<name>A0ABQ7ZLY3_BRANA</name>
<dbReference type="EMBL" id="JAGKQM010000015">
    <property type="protein sequence ID" value="KAH0881252.1"/>
    <property type="molecule type" value="Genomic_DNA"/>
</dbReference>
<accession>A0ABQ7ZLY3</accession>
<keyword evidence="3" id="KW-1185">Reference proteome</keyword>
<evidence type="ECO:0000313" key="2">
    <source>
        <dbReference type="EMBL" id="KAH0881252.1"/>
    </source>
</evidence>